<dbReference type="InterPro" id="IPR036291">
    <property type="entry name" value="NAD(P)-bd_dom_sf"/>
</dbReference>
<dbReference type="SUPFAM" id="SSF51735">
    <property type="entry name" value="NAD(P)-binding Rossmann-fold domains"/>
    <property type="match status" value="1"/>
</dbReference>
<reference evidence="4 5" key="1">
    <citation type="submission" date="2016-10" db="EMBL/GenBank/DDBJ databases">
        <authorList>
            <person name="Varghese N."/>
            <person name="Submissions S."/>
        </authorList>
    </citation>
    <scope>NUCLEOTIDE SEQUENCE [LARGE SCALE GENOMIC DNA]</scope>
    <source>
        <strain evidence="4 5">Nl1</strain>
    </source>
</reference>
<dbReference type="EMBL" id="FNKY01000001">
    <property type="protein sequence ID" value="SDQ94941.1"/>
    <property type="molecule type" value="Genomic_DNA"/>
</dbReference>
<evidence type="ECO:0000313" key="4">
    <source>
        <dbReference type="EMBL" id="SDQ94941.1"/>
    </source>
</evidence>
<keyword evidence="5" id="KW-1185">Reference proteome</keyword>
<accession>A0ABY0TJU1</accession>
<dbReference type="Pfam" id="PF00106">
    <property type="entry name" value="adh_short"/>
    <property type="match status" value="1"/>
</dbReference>
<dbReference type="InterPro" id="IPR002347">
    <property type="entry name" value="SDR_fam"/>
</dbReference>
<evidence type="ECO:0000256" key="1">
    <source>
        <dbReference type="ARBA" id="ARBA00006484"/>
    </source>
</evidence>
<dbReference type="PANTHER" id="PTHR43639:SF1">
    <property type="entry name" value="SHORT-CHAIN DEHYDROGENASE_REDUCTASE FAMILY PROTEIN"/>
    <property type="match status" value="1"/>
</dbReference>
<organism evidence="4 5">
    <name type="scientific">Nitrosospira multiformis</name>
    <dbReference type="NCBI Taxonomy" id="1231"/>
    <lineage>
        <taxon>Bacteria</taxon>
        <taxon>Pseudomonadati</taxon>
        <taxon>Pseudomonadota</taxon>
        <taxon>Betaproteobacteria</taxon>
        <taxon>Nitrosomonadales</taxon>
        <taxon>Nitrosomonadaceae</taxon>
        <taxon>Nitrosospira</taxon>
    </lineage>
</organism>
<dbReference type="PANTHER" id="PTHR43639">
    <property type="entry name" value="OXIDOREDUCTASE, SHORT-CHAIN DEHYDROGENASE/REDUCTASE FAMILY (AFU_ORTHOLOGUE AFUA_5G02870)"/>
    <property type="match status" value="1"/>
</dbReference>
<dbReference type="PRINTS" id="PR00080">
    <property type="entry name" value="SDRFAMILY"/>
</dbReference>
<dbReference type="RefSeq" id="WP_176759986.1">
    <property type="nucleotide sequence ID" value="NZ_FNKY01000001.1"/>
</dbReference>
<gene>
    <name evidence="4" type="ORF">SAMN05216402_2950</name>
</gene>
<comment type="caution">
    <text evidence="4">The sequence shown here is derived from an EMBL/GenBank/DDBJ whole genome shotgun (WGS) entry which is preliminary data.</text>
</comment>
<dbReference type="PRINTS" id="PR00081">
    <property type="entry name" value="GDHRDH"/>
</dbReference>
<proteinExistence type="inferred from homology"/>
<protein>
    <submittedName>
        <fullName evidence="4">NAD(P)-dependent dehydrogenase, short-chain alcohol dehydrogenase family</fullName>
    </submittedName>
</protein>
<dbReference type="Gene3D" id="3.40.50.720">
    <property type="entry name" value="NAD(P)-binding Rossmann-like Domain"/>
    <property type="match status" value="1"/>
</dbReference>
<keyword evidence="2" id="KW-0560">Oxidoreductase</keyword>
<dbReference type="Proteomes" id="UP000183471">
    <property type="component" value="Unassembled WGS sequence"/>
</dbReference>
<evidence type="ECO:0000313" key="5">
    <source>
        <dbReference type="Proteomes" id="UP000183471"/>
    </source>
</evidence>
<name>A0ABY0TJU1_9PROT</name>
<evidence type="ECO:0000256" key="2">
    <source>
        <dbReference type="ARBA" id="ARBA00023002"/>
    </source>
</evidence>
<evidence type="ECO:0000256" key="3">
    <source>
        <dbReference type="RuleBase" id="RU000363"/>
    </source>
</evidence>
<comment type="similarity">
    <text evidence="1 3">Belongs to the short-chain dehydrogenases/reductases (SDR) family.</text>
</comment>
<dbReference type="CDD" id="cd05233">
    <property type="entry name" value="SDR_c"/>
    <property type="match status" value="1"/>
</dbReference>
<sequence>MKPVCLITGAGGRLGQDLCHALQEDYDLVATYRSTIPDIPSQFQQPLEGTAGGAEEPENESALNGVPAYLVQADLTRREDVKRVVEVALARYGRIDALINTAADIKFHGNLRDLWQANDYPQSQMLLNSIVPMQLASAIYQYCWRDQPDENTRWNRSVVNISSISGLYVFEERGQAFYGVSKAALNMLTLYLSLELAPHGVRVNAICPSRFTGKAATRRVTEAIRNLLTGDSTGTIVTKVP</sequence>